<evidence type="ECO:0000313" key="2">
    <source>
        <dbReference type="EMBL" id="VDL65876.1"/>
    </source>
</evidence>
<dbReference type="STRING" id="27835.A0A0N4XID4"/>
<organism evidence="4">
    <name type="scientific">Nippostrongylus brasiliensis</name>
    <name type="common">Rat hookworm</name>
    <dbReference type="NCBI Taxonomy" id="27835"/>
    <lineage>
        <taxon>Eukaryota</taxon>
        <taxon>Metazoa</taxon>
        <taxon>Ecdysozoa</taxon>
        <taxon>Nematoda</taxon>
        <taxon>Chromadorea</taxon>
        <taxon>Rhabditida</taxon>
        <taxon>Rhabditina</taxon>
        <taxon>Rhabditomorpha</taxon>
        <taxon>Strongyloidea</taxon>
        <taxon>Heligmosomidae</taxon>
        <taxon>Nippostrongylus</taxon>
    </lineage>
</organism>
<keyword evidence="3" id="KW-1185">Reference proteome</keyword>
<accession>A0A0N4XID4</accession>
<sequence length="283" mass="30335">MLPEVDLPMTHVLCDQYIIDKQKALASPNKPISDSENATMVMDMSSASKDVQINQGTVESGVIKIEANSSTHTPVTPLADSSKAVTQPFTTTELVQSSSSSSMTTITLPEATTSRSEGSSFSTKEDHSSTKAVTEPTTNSTSVDLTKTTPVPSSTGTTSMKPENTITGDSSTTERAATNKIHDTKNSTTTVKPTTEISTKASSSAIVIPTPHSVTLPFHDMGKTTSTPILIFVPYDSEPAPIDQPKPKPHKKQPRRTSRAPPKKVIANLKQNFIGFIQFKTIM</sequence>
<name>A0A0N4XID4_NIPBR</name>
<feature type="region of interest" description="Disordered" evidence="1">
    <location>
        <begin position="236"/>
        <end position="264"/>
    </location>
</feature>
<feature type="compositionally biased region" description="Basic residues" evidence="1">
    <location>
        <begin position="247"/>
        <end position="262"/>
    </location>
</feature>
<reference evidence="2 3" key="2">
    <citation type="submission" date="2018-11" db="EMBL/GenBank/DDBJ databases">
        <authorList>
            <consortium name="Pathogen Informatics"/>
        </authorList>
    </citation>
    <scope>NUCLEOTIDE SEQUENCE [LARGE SCALE GENOMIC DNA]</scope>
</reference>
<dbReference type="AlphaFoldDB" id="A0A0N4XID4"/>
<proteinExistence type="predicted"/>
<feature type="compositionally biased region" description="Low complexity" evidence="1">
    <location>
        <begin position="95"/>
        <end position="107"/>
    </location>
</feature>
<protein>
    <submittedName>
        <fullName evidence="4">Flocculation protein FLO11-like</fullName>
    </submittedName>
</protein>
<dbReference type="Proteomes" id="UP000271162">
    <property type="component" value="Unassembled WGS sequence"/>
</dbReference>
<feature type="compositionally biased region" description="Polar residues" evidence="1">
    <location>
        <begin position="130"/>
        <end position="145"/>
    </location>
</feature>
<reference evidence="4" key="1">
    <citation type="submission" date="2017-02" db="UniProtKB">
        <authorList>
            <consortium name="WormBaseParasite"/>
        </authorList>
    </citation>
    <scope>IDENTIFICATION</scope>
</reference>
<evidence type="ECO:0000313" key="4">
    <source>
        <dbReference type="WBParaSite" id="NBR_0000228601-mRNA-1"/>
    </source>
</evidence>
<dbReference type="WBParaSite" id="NBR_0000228601-mRNA-1">
    <property type="protein sequence ID" value="NBR_0000228601-mRNA-1"/>
    <property type="gene ID" value="NBR_0000228601"/>
</dbReference>
<feature type="compositionally biased region" description="Polar residues" evidence="1">
    <location>
        <begin position="110"/>
        <end position="122"/>
    </location>
</feature>
<feature type="region of interest" description="Disordered" evidence="1">
    <location>
        <begin position="95"/>
        <end position="179"/>
    </location>
</feature>
<gene>
    <name evidence="2" type="ORF">NBR_LOCUS2287</name>
</gene>
<evidence type="ECO:0000313" key="3">
    <source>
        <dbReference type="Proteomes" id="UP000271162"/>
    </source>
</evidence>
<feature type="compositionally biased region" description="Low complexity" evidence="1">
    <location>
        <begin position="146"/>
        <end position="159"/>
    </location>
</feature>
<evidence type="ECO:0000256" key="1">
    <source>
        <dbReference type="SAM" id="MobiDB-lite"/>
    </source>
</evidence>
<dbReference type="EMBL" id="UYSL01002489">
    <property type="protein sequence ID" value="VDL65876.1"/>
    <property type="molecule type" value="Genomic_DNA"/>
</dbReference>
<feature type="compositionally biased region" description="Polar residues" evidence="1">
    <location>
        <begin position="160"/>
        <end position="176"/>
    </location>
</feature>